<keyword evidence="3" id="KW-1185">Reference proteome</keyword>
<reference evidence="2" key="1">
    <citation type="journal article" date="2023" name="Mol. Phylogenet. Evol.">
        <title>Genome-scale phylogeny and comparative genomics of the fungal order Sordariales.</title>
        <authorList>
            <person name="Hensen N."/>
            <person name="Bonometti L."/>
            <person name="Westerberg I."/>
            <person name="Brannstrom I.O."/>
            <person name="Guillou S."/>
            <person name="Cros-Aarteil S."/>
            <person name="Calhoun S."/>
            <person name="Haridas S."/>
            <person name="Kuo A."/>
            <person name="Mondo S."/>
            <person name="Pangilinan J."/>
            <person name="Riley R."/>
            <person name="LaButti K."/>
            <person name="Andreopoulos B."/>
            <person name="Lipzen A."/>
            <person name="Chen C."/>
            <person name="Yan M."/>
            <person name="Daum C."/>
            <person name="Ng V."/>
            <person name="Clum A."/>
            <person name="Steindorff A."/>
            <person name="Ohm R.A."/>
            <person name="Martin F."/>
            <person name="Silar P."/>
            <person name="Natvig D.O."/>
            <person name="Lalanne C."/>
            <person name="Gautier V."/>
            <person name="Ament-Velasquez S.L."/>
            <person name="Kruys A."/>
            <person name="Hutchinson M.I."/>
            <person name="Powell A.J."/>
            <person name="Barry K."/>
            <person name="Miller A.N."/>
            <person name="Grigoriev I.V."/>
            <person name="Debuchy R."/>
            <person name="Gladieux P."/>
            <person name="Hiltunen Thoren M."/>
            <person name="Johannesson H."/>
        </authorList>
    </citation>
    <scope>NUCLEOTIDE SEQUENCE</scope>
    <source>
        <strain evidence="2">CBS 958.72</strain>
    </source>
</reference>
<protein>
    <submittedName>
        <fullName evidence="2">Uncharacterized protein</fullName>
    </submittedName>
</protein>
<dbReference type="AlphaFoldDB" id="A0AAE0JRF4"/>
<gene>
    <name evidence="2" type="ORF">B0T24DRAFT_600127</name>
</gene>
<sequence length="109" mass="12863">MERFRGRKLPEEEQSQGPGDKPPRAFYASDRRFVEVKEKQLGYRAGHDRMWDAGYQVPAEHVTCWCGSQEFVRQLSDALDDIWDYEENEWHGSPDCNWVEYGLLACEYL</sequence>
<name>A0AAE0JRF4_9PEZI</name>
<organism evidence="2 3">
    <name type="scientific">Lasiosphaeria ovina</name>
    <dbReference type="NCBI Taxonomy" id="92902"/>
    <lineage>
        <taxon>Eukaryota</taxon>
        <taxon>Fungi</taxon>
        <taxon>Dikarya</taxon>
        <taxon>Ascomycota</taxon>
        <taxon>Pezizomycotina</taxon>
        <taxon>Sordariomycetes</taxon>
        <taxon>Sordariomycetidae</taxon>
        <taxon>Sordariales</taxon>
        <taxon>Lasiosphaeriaceae</taxon>
        <taxon>Lasiosphaeria</taxon>
    </lineage>
</organism>
<accession>A0AAE0JRF4</accession>
<feature type="compositionally biased region" description="Basic and acidic residues" evidence="1">
    <location>
        <begin position="1"/>
        <end position="11"/>
    </location>
</feature>
<dbReference type="EMBL" id="JAULSN010000016">
    <property type="protein sequence ID" value="KAK3358420.1"/>
    <property type="molecule type" value="Genomic_DNA"/>
</dbReference>
<proteinExistence type="predicted"/>
<dbReference type="Proteomes" id="UP001287356">
    <property type="component" value="Unassembled WGS sequence"/>
</dbReference>
<reference evidence="2" key="2">
    <citation type="submission" date="2023-06" db="EMBL/GenBank/DDBJ databases">
        <authorList>
            <consortium name="Lawrence Berkeley National Laboratory"/>
            <person name="Haridas S."/>
            <person name="Hensen N."/>
            <person name="Bonometti L."/>
            <person name="Westerberg I."/>
            <person name="Brannstrom I.O."/>
            <person name="Guillou S."/>
            <person name="Cros-Aarteil S."/>
            <person name="Calhoun S."/>
            <person name="Kuo A."/>
            <person name="Mondo S."/>
            <person name="Pangilinan J."/>
            <person name="Riley R."/>
            <person name="Labutti K."/>
            <person name="Andreopoulos B."/>
            <person name="Lipzen A."/>
            <person name="Chen C."/>
            <person name="Yanf M."/>
            <person name="Daum C."/>
            <person name="Ng V."/>
            <person name="Clum A."/>
            <person name="Steindorff A."/>
            <person name="Ohm R."/>
            <person name="Martin F."/>
            <person name="Silar P."/>
            <person name="Natvig D."/>
            <person name="Lalanne C."/>
            <person name="Gautier V."/>
            <person name="Ament-Velasquez S.L."/>
            <person name="Kruys A."/>
            <person name="Hutchinson M.I."/>
            <person name="Powell A.J."/>
            <person name="Barry K."/>
            <person name="Miller A.N."/>
            <person name="Grigoriev I.V."/>
            <person name="Debuchy R."/>
            <person name="Gladieux P."/>
            <person name="Thoren M.H."/>
            <person name="Johannesson H."/>
        </authorList>
    </citation>
    <scope>NUCLEOTIDE SEQUENCE</scope>
    <source>
        <strain evidence="2">CBS 958.72</strain>
    </source>
</reference>
<evidence type="ECO:0000256" key="1">
    <source>
        <dbReference type="SAM" id="MobiDB-lite"/>
    </source>
</evidence>
<comment type="caution">
    <text evidence="2">The sequence shown here is derived from an EMBL/GenBank/DDBJ whole genome shotgun (WGS) entry which is preliminary data.</text>
</comment>
<feature type="region of interest" description="Disordered" evidence="1">
    <location>
        <begin position="1"/>
        <end position="25"/>
    </location>
</feature>
<evidence type="ECO:0000313" key="3">
    <source>
        <dbReference type="Proteomes" id="UP001287356"/>
    </source>
</evidence>
<evidence type="ECO:0000313" key="2">
    <source>
        <dbReference type="EMBL" id="KAK3358420.1"/>
    </source>
</evidence>